<reference evidence="1 2" key="1">
    <citation type="submission" date="2020-02" db="EMBL/GenBank/DDBJ databases">
        <title>Draft genome sequence of Haematococcus lacustris strain NIES-144.</title>
        <authorList>
            <person name="Morimoto D."/>
            <person name="Nakagawa S."/>
            <person name="Yoshida T."/>
            <person name="Sawayama S."/>
        </authorList>
    </citation>
    <scope>NUCLEOTIDE SEQUENCE [LARGE SCALE GENOMIC DNA]</scope>
    <source>
        <strain evidence="1 2">NIES-144</strain>
    </source>
</reference>
<protein>
    <recommendedName>
        <fullName evidence="3">MADS-box domain-containing protein</fullName>
    </recommendedName>
</protein>
<dbReference type="Proteomes" id="UP000485058">
    <property type="component" value="Unassembled WGS sequence"/>
</dbReference>
<dbReference type="EMBL" id="BLLF01003911">
    <property type="protein sequence ID" value="GFH28519.1"/>
    <property type="molecule type" value="Genomic_DNA"/>
</dbReference>
<feature type="non-terminal residue" evidence="1">
    <location>
        <position position="106"/>
    </location>
</feature>
<organism evidence="1 2">
    <name type="scientific">Haematococcus lacustris</name>
    <name type="common">Green alga</name>
    <name type="synonym">Haematococcus pluvialis</name>
    <dbReference type="NCBI Taxonomy" id="44745"/>
    <lineage>
        <taxon>Eukaryota</taxon>
        <taxon>Viridiplantae</taxon>
        <taxon>Chlorophyta</taxon>
        <taxon>core chlorophytes</taxon>
        <taxon>Chlorophyceae</taxon>
        <taxon>CS clade</taxon>
        <taxon>Chlamydomonadales</taxon>
        <taxon>Haematococcaceae</taxon>
        <taxon>Haematococcus</taxon>
    </lineage>
</organism>
<evidence type="ECO:0008006" key="3">
    <source>
        <dbReference type="Google" id="ProtNLM"/>
    </source>
</evidence>
<gene>
    <name evidence="1" type="ORF">HaLaN_27024</name>
</gene>
<dbReference type="AlphaFoldDB" id="A0A6A0A7B9"/>
<keyword evidence="2" id="KW-1185">Reference proteome</keyword>
<accession>A0A6A0A7B9</accession>
<name>A0A6A0A7B9_HAELA</name>
<evidence type="ECO:0000313" key="1">
    <source>
        <dbReference type="EMBL" id="GFH28519.1"/>
    </source>
</evidence>
<sequence length="106" mass="11290">MLVKLEPGDKTLHSTFAIDETRQKLVSDAAHMCIASGCEVAIFILGKDGSLLQFTSAADPAKQVARLLRSTPQEVIKLCDVVPGQGPVELSLPDSANPCDNQDQGQ</sequence>
<proteinExistence type="predicted"/>
<comment type="caution">
    <text evidence="1">The sequence shown here is derived from an EMBL/GenBank/DDBJ whole genome shotgun (WGS) entry which is preliminary data.</text>
</comment>
<evidence type="ECO:0000313" key="2">
    <source>
        <dbReference type="Proteomes" id="UP000485058"/>
    </source>
</evidence>